<dbReference type="EMBL" id="GBXM01049701">
    <property type="protein sequence ID" value="JAH58876.1"/>
    <property type="molecule type" value="Transcribed_RNA"/>
</dbReference>
<name>A0A0E9TZB7_ANGAN</name>
<reference evidence="1" key="2">
    <citation type="journal article" date="2015" name="Fish Shellfish Immunol.">
        <title>Early steps in the European eel (Anguilla anguilla)-Vibrio vulnificus interaction in the gills: Role of the RtxA13 toxin.</title>
        <authorList>
            <person name="Callol A."/>
            <person name="Pajuelo D."/>
            <person name="Ebbesson L."/>
            <person name="Teles M."/>
            <person name="MacKenzie S."/>
            <person name="Amaro C."/>
        </authorList>
    </citation>
    <scope>NUCLEOTIDE SEQUENCE</scope>
</reference>
<sequence>MYMTTKLVVLNVNGHLSVWIIPILESRCKCTS</sequence>
<organism evidence="1">
    <name type="scientific">Anguilla anguilla</name>
    <name type="common">European freshwater eel</name>
    <name type="synonym">Muraena anguilla</name>
    <dbReference type="NCBI Taxonomy" id="7936"/>
    <lineage>
        <taxon>Eukaryota</taxon>
        <taxon>Metazoa</taxon>
        <taxon>Chordata</taxon>
        <taxon>Craniata</taxon>
        <taxon>Vertebrata</taxon>
        <taxon>Euteleostomi</taxon>
        <taxon>Actinopterygii</taxon>
        <taxon>Neopterygii</taxon>
        <taxon>Teleostei</taxon>
        <taxon>Anguilliformes</taxon>
        <taxon>Anguillidae</taxon>
        <taxon>Anguilla</taxon>
    </lineage>
</organism>
<proteinExistence type="predicted"/>
<reference evidence="1" key="1">
    <citation type="submission" date="2014-11" db="EMBL/GenBank/DDBJ databases">
        <authorList>
            <person name="Amaro Gonzalez C."/>
        </authorList>
    </citation>
    <scope>NUCLEOTIDE SEQUENCE</scope>
</reference>
<dbReference type="AlphaFoldDB" id="A0A0E9TZB7"/>
<protein>
    <submittedName>
        <fullName evidence="1">Uncharacterized protein</fullName>
    </submittedName>
</protein>
<evidence type="ECO:0000313" key="1">
    <source>
        <dbReference type="EMBL" id="JAH58876.1"/>
    </source>
</evidence>
<accession>A0A0E9TZB7</accession>